<sequence>MASNRPMSPRLEQIHGEIRDHFRALAYDFILSLYCAYYFGLISRIQLDKASSGEPAAEENVQMASSMSNQEFVDAGMKRMDETDQAIERSKQVSYRKEVVEQTLEVGTQTAANLKGQSIHVSCLKFPS</sequence>
<dbReference type="GO" id="GO:0000149">
    <property type="term" value="F:SNARE binding"/>
    <property type="evidence" value="ECO:0000318"/>
    <property type="project" value="GO_Central"/>
</dbReference>
<dbReference type="EMBL" id="LK033173">
    <property type="protein sequence ID" value="CDY53169.1"/>
    <property type="molecule type" value="Genomic_DNA"/>
</dbReference>
<reference evidence="1 2" key="1">
    <citation type="journal article" date="2014" name="Science">
        <title>Plant genetics. Early allopolyploid evolution in the post-Neolithic Brassica napus oilseed genome.</title>
        <authorList>
            <person name="Chalhoub B."/>
            <person name="Denoeud F."/>
            <person name="Liu S."/>
            <person name="Parkin I.A."/>
            <person name="Tang H."/>
            <person name="Wang X."/>
            <person name="Chiquet J."/>
            <person name="Belcram H."/>
            <person name="Tong C."/>
            <person name="Samans B."/>
            <person name="Correa M."/>
            <person name="Da Silva C."/>
            <person name="Just J."/>
            <person name="Falentin C."/>
            <person name="Koh C.S."/>
            <person name="Le Clainche I."/>
            <person name="Bernard M."/>
            <person name="Bento P."/>
            <person name="Noel B."/>
            <person name="Labadie K."/>
            <person name="Alberti A."/>
            <person name="Charles M."/>
            <person name="Arnaud D."/>
            <person name="Guo H."/>
            <person name="Daviaud C."/>
            <person name="Alamery S."/>
            <person name="Jabbari K."/>
            <person name="Zhao M."/>
            <person name="Edger P.P."/>
            <person name="Chelaifa H."/>
            <person name="Tack D."/>
            <person name="Lassalle G."/>
            <person name="Mestiri I."/>
            <person name="Schnel N."/>
            <person name="Le Paslier M.C."/>
            <person name="Fan G."/>
            <person name="Renault V."/>
            <person name="Bayer P.E."/>
            <person name="Golicz A.A."/>
            <person name="Manoli S."/>
            <person name="Lee T.H."/>
            <person name="Thi V.H."/>
            <person name="Chalabi S."/>
            <person name="Hu Q."/>
            <person name="Fan C."/>
            <person name="Tollenaere R."/>
            <person name="Lu Y."/>
            <person name="Battail C."/>
            <person name="Shen J."/>
            <person name="Sidebottom C.H."/>
            <person name="Wang X."/>
            <person name="Canaguier A."/>
            <person name="Chauveau A."/>
            <person name="Berard A."/>
            <person name="Deniot G."/>
            <person name="Guan M."/>
            <person name="Liu Z."/>
            <person name="Sun F."/>
            <person name="Lim Y.P."/>
            <person name="Lyons E."/>
            <person name="Town C.D."/>
            <person name="Bancroft I."/>
            <person name="Wang X."/>
            <person name="Meng J."/>
            <person name="Ma J."/>
            <person name="Pires J.C."/>
            <person name="King G.J."/>
            <person name="Brunel D."/>
            <person name="Delourme R."/>
            <person name="Renard M."/>
            <person name="Aury J.M."/>
            <person name="Adams K.L."/>
            <person name="Batley J."/>
            <person name="Snowdon R.J."/>
            <person name="Tost J."/>
            <person name="Edwards D."/>
            <person name="Zhou Y."/>
            <person name="Hua W."/>
            <person name="Sharpe A.G."/>
            <person name="Paterson A.H."/>
            <person name="Guan C."/>
            <person name="Wincker P."/>
        </authorList>
    </citation>
    <scope>NUCLEOTIDE SEQUENCE [LARGE SCALE GENOMIC DNA]</scope>
    <source>
        <strain evidence="2">cv. Darmor-bzh</strain>
    </source>
</reference>
<keyword evidence="2" id="KW-1185">Reference proteome</keyword>
<dbReference type="STRING" id="3708.A0A078IUS1"/>
<dbReference type="GO" id="GO:0005484">
    <property type="term" value="F:SNAP receptor activity"/>
    <property type="evidence" value="ECO:0000318"/>
    <property type="project" value="GO_Central"/>
</dbReference>
<organism evidence="1 2">
    <name type="scientific">Brassica napus</name>
    <name type="common">Rape</name>
    <dbReference type="NCBI Taxonomy" id="3708"/>
    <lineage>
        <taxon>Eukaryota</taxon>
        <taxon>Viridiplantae</taxon>
        <taxon>Streptophyta</taxon>
        <taxon>Embryophyta</taxon>
        <taxon>Tracheophyta</taxon>
        <taxon>Spermatophyta</taxon>
        <taxon>Magnoliopsida</taxon>
        <taxon>eudicotyledons</taxon>
        <taxon>Gunneridae</taxon>
        <taxon>Pentapetalae</taxon>
        <taxon>rosids</taxon>
        <taxon>malvids</taxon>
        <taxon>Brassicales</taxon>
        <taxon>Brassicaceae</taxon>
        <taxon>Brassiceae</taxon>
        <taxon>Brassica</taxon>
    </lineage>
</organism>
<dbReference type="PaxDb" id="3708-A0A078IUS1"/>
<protein>
    <submittedName>
        <fullName evidence="1">BnaA06g40480D protein</fullName>
    </submittedName>
</protein>
<dbReference type="GO" id="GO:0005794">
    <property type="term" value="C:Golgi apparatus"/>
    <property type="evidence" value="ECO:0000318"/>
    <property type="project" value="GO_Central"/>
</dbReference>
<dbReference type="Proteomes" id="UP000028999">
    <property type="component" value="Unassembled WGS sequence"/>
</dbReference>
<dbReference type="GO" id="GO:0006906">
    <property type="term" value="P:vesicle fusion"/>
    <property type="evidence" value="ECO:0000318"/>
    <property type="project" value="GO_Central"/>
</dbReference>
<accession>A0A078IUS1</accession>
<name>A0A078IUS1_BRANA</name>
<dbReference type="Gramene" id="CDY53169">
    <property type="protein sequence ID" value="CDY53169"/>
    <property type="gene ID" value="GSBRNA2T00008718001"/>
</dbReference>
<dbReference type="AlphaFoldDB" id="A0A078IUS1"/>
<dbReference type="GO" id="GO:0005789">
    <property type="term" value="C:endoplasmic reticulum membrane"/>
    <property type="evidence" value="ECO:0000318"/>
    <property type="project" value="GO_Central"/>
</dbReference>
<proteinExistence type="predicted"/>
<dbReference type="GO" id="GO:0031902">
    <property type="term" value="C:late endosome membrane"/>
    <property type="evidence" value="ECO:0000318"/>
    <property type="project" value="GO_Central"/>
</dbReference>
<evidence type="ECO:0000313" key="2">
    <source>
        <dbReference type="Proteomes" id="UP000028999"/>
    </source>
</evidence>
<evidence type="ECO:0000313" key="1">
    <source>
        <dbReference type="EMBL" id="CDY53169.1"/>
    </source>
</evidence>
<dbReference type="GO" id="GO:0031201">
    <property type="term" value="C:SNARE complex"/>
    <property type="evidence" value="ECO:0000318"/>
    <property type="project" value="GO_Central"/>
</dbReference>
<dbReference type="GO" id="GO:0012507">
    <property type="term" value="C:ER to Golgi transport vesicle membrane"/>
    <property type="evidence" value="ECO:0000318"/>
    <property type="project" value="GO_Central"/>
</dbReference>
<gene>
    <name evidence="1" type="primary">BnaA06g40480D</name>
    <name evidence="1" type="ORF">GSBRNA2T00008718001</name>
</gene>